<dbReference type="PROSITE" id="PS51274">
    <property type="entry name" value="GATASE_COBBQ"/>
    <property type="match status" value="1"/>
</dbReference>
<dbReference type="OrthoDB" id="9764035at2"/>
<feature type="domain" description="CobQ/CobB/MinD/ParA nucleotide binding" evidence="8">
    <location>
        <begin position="7"/>
        <end position="191"/>
    </location>
</feature>
<evidence type="ECO:0000256" key="5">
    <source>
        <dbReference type="ARBA" id="ARBA00022842"/>
    </source>
</evidence>
<dbReference type="Pfam" id="PF07685">
    <property type="entry name" value="GATase_3"/>
    <property type="match status" value="1"/>
</dbReference>
<accession>A0A1M6G5Y2</accession>
<evidence type="ECO:0000259" key="9">
    <source>
        <dbReference type="Pfam" id="PF07685"/>
    </source>
</evidence>
<dbReference type="UniPathway" id="UPA00148">
    <property type="reaction ID" value="UER00231"/>
</dbReference>
<dbReference type="InterPro" id="IPR004484">
    <property type="entry name" value="CbiA/CobB_synth"/>
</dbReference>
<comment type="catalytic activity">
    <reaction evidence="7">
        <text>cob(II)yrinate + 2 L-glutamine + 2 ATP + 2 H2O = cob(II)yrinate a,c diamide + 2 L-glutamate + 2 ADP + 2 phosphate + 2 H(+)</text>
        <dbReference type="Rhea" id="RHEA:26289"/>
        <dbReference type="ChEBI" id="CHEBI:15377"/>
        <dbReference type="ChEBI" id="CHEBI:15378"/>
        <dbReference type="ChEBI" id="CHEBI:29985"/>
        <dbReference type="ChEBI" id="CHEBI:30616"/>
        <dbReference type="ChEBI" id="CHEBI:43474"/>
        <dbReference type="ChEBI" id="CHEBI:58359"/>
        <dbReference type="ChEBI" id="CHEBI:58537"/>
        <dbReference type="ChEBI" id="CHEBI:58894"/>
        <dbReference type="ChEBI" id="CHEBI:456216"/>
        <dbReference type="EC" id="6.3.5.11"/>
    </reaction>
</comment>
<dbReference type="CDD" id="cd03130">
    <property type="entry name" value="GATase1_CobB"/>
    <property type="match status" value="1"/>
</dbReference>
<keyword evidence="5 7" id="KW-0460">Magnesium</keyword>
<proteinExistence type="inferred from homology"/>
<comment type="domain">
    <text evidence="7">Comprises of two domains. The C-terminal domain contains the binding site for glutamine and catalyzes the hydrolysis of this substrate to glutamate and ammonia. The N-terminal domain is anticipated to bind ATP and cobyrinate and catalyzes the ultimate synthesis of the diamide product. The ammonia produced via the glutaminase domain is probably translocated to the adjacent domain via a molecular tunnel, where it reacts with an activated intermediate.</text>
</comment>
<evidence type="ECO:0000256" key="1">
    <source>
        <dbReference type="ARBA" id="ARBA00001946"/>
    </source>
</evidence>
<feature type="domain" description="CobB/CobQ-like glutamine amidotransferase" evidence="9">
    <location>
        <begin position="251"/>
        <end position="446"/>
    </location>
</feature>
<keyword evidence="4 7" id="KW-0067">ATP-binding</keyword>
<dbReference type="SUPFAM" id="SSF52540">
    <property type="entry name" value="P-loop containing nucleoside triphosphate hydrolases"/>
    <property type="match status" value="1"/>
</dbReference>
<dbReference type="AlphaFoldDB" id="A0A1M6G5Y2"/>
<evidence type="ECO:0000256" key="6">
    <source>
        <dbReference type="ARBA" id="ARBA00022962"/>
    </source>
</evidence>
<evidence type="ECO:0000256" key="3">
    <source>
        <dbReference type="ARBA" id="ARBA00022741"/>
    </source>
</evidence>
<organism evidence="10 11">
    <name type="scientific">Geosporobacter subterraneus DSM 17957</name>
    <dbReference type="NCBI Taxonomy" id="1121919"/>
    <lineage>
        <taxon>Bacteria</taxon>
        <taxon>Bacillati</taxon>
        <taxon>Bacillota</taxon>
        <taxon>Clostridia</taxon>
        <taxon>Peptostreptococcales</taxon>
        <taxon>Thermotaleaceae</taxon>
        <taxon>Geosporobacter</taxon>
    </lineage>
</organism>
<evidence type="ECO:0000256" key="7">
    <source>
        <dbReference type="HAMAP-Rule" id="MF_00027"/>
    </source>
</evidence>
<evidence type="ECO:0000259" key="8">
    <source>
        <dbReference type="Pfam" id="PF01656"/>
    </source>
</evidence>
<dbReference type="EMBL" id="FQZV01000013">
    <property type="protein sequence ID" value="SHJ05197.1"/>
    <property type="molecule type" value="Genomic_DNA"/>
</dbReference>
<keyword evidence="3 7" id="KW-0547">Nucleotide-binding</keyword>
<dbReference type="GO" id="GO:0005524">
    <property type="term" value="F:ATP binding"/>
    <property type="evidence" value="ECO:0007669"/>
    <property type="project" value="UniProtKB-UniRule"/>
</dbReference>
<dbReference type="InterPro" id="IPR027417">
    <property type="entry name" value="P-loop_NTPase"/>
</dbReference>
<dbReference type="Gene3D" id="3.40.50.300">
    <property type="entry name" value="P-loop containing nucleotide triphosphate hydrolases"/>
    <property type="match status" value="2"/>
</dbReference>
<dbReference type="STRING" id="1121919.SAMN02745975_01179"/>
<dbReference type="HAMAP" id="MF_00027">
    <property type="entry name" value="CobB_CbiA"/>
    <property type="match status" value="1"/>
</dbReference>
<dbReference type="PANTHER" id="PTHR43873:SF1">
    <property type="entry name" value="COBYRINATE A,C-DIAMIDE SYNTHASE"/>
    <property type="match status" value="1"/>
</dbReference>
<protein>
    <recommendedName>
        <fullName evidence="7">Cobyrinate a,c-diamide synthase</fullName>
        <ecNumber evidence="7">6.3.5.11</ecNumber>
    </recommendedName>
    <alternativeName>
        <fullName evidence="7">Cobyrinic acid a,c-diamide synthetase</fullName>
    </alternativeName>
</protein>
<evidence type="ECO:0000313" key="10">
    <source>
        <dbReference type="EMBL" id="SHJ05197.1"/>
    </source>
</evidence>
<dbReference type="Proteomes" id="UP000184536">
    <property type="component" value="Unassembled WGS sequence"/>
</dbReference>
<comment type="pathway">
    <text evidence="7">Cofactor biosynthesis; adenosylcobalamin biosynthesis; cob(II)yrinate a,c-diamide from sirohydrochlorin (anaerobic route): step 10/10.</text>
</comment>
<name>A0A1M6G5Y2_9FIRM</name>
<dbReference type="InterPro" id="IPR002586">
    <property type="entry name" value="CobQ/CobB/MinD/ParA_Nub-bd_dom"/>
</dbReference>
<comment type="cofactor">
    <cofactor evidence="1 7">
        <name>Mg(2+)</name>
        <dbReference type="ChEBI" id="CHEBI:18420"/>
    </cofactor>
</comment>
<dbReference type="Gene3D" id="3.40.50.880">
    <property type="match status" value="1"/>
</dbReference>
<dbReference type="EC" id="6.3.5.11" evidence="7"/>
<dbReference type="RefSeq" id="WP_110940421.1">
    <property type="nucleotide sequence ID" value="NZ_FQZV01000013.1"/>
</dbReference>
<feature type="active site" description="Nucleophile" evidence="7">
    <location>
        <position position="333"/>
    </location>
</feature>
<dbReference type="NCBIfam" id="TIGR00379">
    <property type="entry name" value="cobB"/>
    <property type="match status" value="1"/>
</dbReference>
<dbReference type="Pfam" id="PF01656">
    <property type="entry name" value="CbiA"/>
    <property type="match status" value="1"/>
</dbReference>
<dbReference type="InterPro" id="IPR011698">
    <property type="entry name" value="GATase_3"/>
</dbReference>
<comment type="function">
    <text evidence="7">Catalyzes the ATP-dependent amidation of the two carboxylate groups at positions a and c of cobyrinate, using either L-glutamine or ammonia as the nitrogen source.</text>
</comment>
<comment type="miscellaneous">
    <text evidence="7">The a and c carboxylates of cobyrinate are activated for nucleophilic attack via formation of a phosphorylated intermediate by ATP. CbiA catalyzes first the amidation of the c-carboxylate, and then that of the a-carboxylate.</text>
</comment>
<dbReference type="GO" id="GO:0042242">
    <property type="term" value="F:cobyrinic acid a,c-diamide synthase activity"/>
    <property type="evidence" value="ECO:0007669"/>
    <property type="project" value="UniProtKB-UniRule"/>
</dbReference>
<sequence>MNYPRFVLAGTQSGVGKTTISIGVMAALKKRGFEVQPFKVGPDYIDPAFHSFVTGNASRNLDGWMLEGAVVKKLFMKNASGKDISVIEGVMGLYDGFGIEKDQGSTAHISKIIHAPVILIINGNGMSASAAAQVLGYKVFDPSVNIQGIIINNLSGEKHYELLKAAIEKYTGIPCIGYMKTNTAIQLKSRHLGLIPSVEVEDLKKKIDEIGEMVEETIDLDQLIQISNKAQSLQGETDPPKEVLKFEQVHIGVAMDKAFNFYYRDNLDLLEELGAKLVYFSPLEDEKLPEALHGLYFGGGFPEVFAEQLEKNVSMRESIKTAVDQGIPTYAECGGLMYLTEAITTLEGRRHEMVGVFEAETTMTNRLQRFGYVEVNIEKPCVISHNPVGVKGHEFHRSVISMSKDEAFAYRVEKRRNGELVNSWYCGLQKQNVLAGYAHIHFYNRKELAKDFVENCRNFMDGKGDRHGE</sequence>
<keyword evidence="2 7" id="KW-0436">Ligase</keyword>
<evidence type="ECO:0000256" key="4">
    <source>
        <dbReference type="ARBA" id="ARBA00022840"/>
    </source>
</evidence>
<dbReference type="InterPro" id="IPR029062">
    <property type="entry name" value="Class_I_gatase-like"/>
</dbReference>
<reference evidence="11" key="1">
    <citation type="submission" date="2016-11" db="EMBL/GenBank/DDBJ databases">
        <authorList>
            <person name="Varghese N."/>
            <person name="Submissions S."/>
        </authorList>
    </citation>
    <scope>NUCLEOTIDE SEQUENCE [LARGE SCALE GENOMIC DNA]</scope>
    <source>
        <strain evidence="11">DSM 17957</strain>
    </source>
</reference>
<evidence type="ECO:0000313" key="11">
    <source>
        <dbReference type="Proteomes" id="UP000184536"/>
    </source>
</evidence>
<keyword evidence="7" id="KW-0169">Cobalamin biosynthesis</keyword>
<gene>
    <name evidence="7" type="primary">cbiA</name>
    <name evidence="10" type="ORF">SAMN02745975_01179</name>
</gene>
<dbReference type="NCBIfam" id="NF002204">
    <property type="entry name" value="PRK01077.1"/>
    <property type="match status" value="1"/>
</dbReference>
<dbReference type="SUPFAM" id="SSF52317">
    <property type="entry name" value="Class I glutamine amidotransferase-like"/>
    <property type="match status" value="1"/>
</dbReference>
<keyword evidence="6 7" id="KW-0315">Glutamine amidotransferase</keyword>
<feature type="site" description="Increases nucleophilicity of active site Cys" evidence="7">
    <location>
        <position position="439"/>
    </location>
</feature>
<comment type="similarity">
    <text evidence="7">Belongs to the CobB/CbiA family.</text>
</comment>
<dbReference type="CDD" id="cd05388">
    <property type="entry name" value="CobB_N"/>
    <property type="match status" value="1"/>
</dbReference>
<dbReference type="GO" id="GO:0009236">
    <property type="term" value="P:cobalamin biosynthetic process"/>
    <property type="evidence" value="ECO:0007669"/>
    <property type="project" value="UniProtKB-UniRule"/>
</dbReference>
<keyword evidence="11" id="KW-1185">Reference proteome</keyword>
<dbReference type="PANTHER" id="PTHR43873">
    <property type="entry name" value="COBYRINATE A,C-DIAMIDE SYNTHASE"/>
    <property type="match status" value="1"/>
</dbReference>
<evidence type="ECO:0000256" key="2">
    <source>
        <dbReference type="ARBA" id="ARBA00022598"/>
    </source>
</evidence>